<comment type="cofactor">
    <cofactor evidence="1">
        <name>Mn(2+)</name>
        <dbReference type="ChEBI" id="CHEBI:29035"/>
    </cofactor>
</comment>
<dbReference type="CDD" id="cd00143">
    <property type="entry name" value="PP2Cc"/>
    <property type="match status" value="1"/>
</dbReference>
<evidence type="ECO:0000313" key="14">
    <source>
        <dbReference type="Proteomes" id="UP000305067"/>
    </source>
</evidence>
<dbReference type="FunFam" id="3.60.40.10:FF:000016">
    <property type="entry name" value="Protein phosphatase 2C"/>
    <property type="match status" value="1"/>
</dbReference>
<dbReference type="EC" id="3.1.3.16" evidence="4"/>
<feature type="compositionally biased region" description="Basic and acidic residues" evidence="11">
    <location>
        <begin position="454"/>
        <end position="488"/>
    </location>
</feature>
<dbReference type="InterPro" id="IPR036457">
    <property type="entry name" value="PPM-type-like_dom_sf"/>
</dbReference>
<evidence type="ECO:0000256" key="6">
    <source>
        <dbReference type="ARBA" id="ARBA00022801"/>
    </source>
</evidence>
<evidence type="ECO:0000313" key="13">
    <source>
        <dbReference type="EMBL" id="TFL01828.1"/>
    </source>
</evidence>
<comment type="cofactor">
    <cofactor evidence="2">
        <name>Mg(2+)</name>
        <dbReference type="ChEBI" id="CHEBI:18420"/>
    </cofactor>
</comment>
<dbReference type="PROSITE" id="PS01032">
    <property type="entry name" value="PPM_1"/>
    <property type="match status" value="1"/>
</dbReference>
<feature type="compositionally biased region" description="Acidic residues" evidence="11">
    <location>
        <begin position="429"/>
        <end position="440"/>
    </location>
</feature>
<dbReference type="PROSITE" id="PS51746">
    <property type="entry name" value="PPM_2"/>
    <property type="match status" value="1"/>
</dbReference>
<dbReference type="AlphaFoldDB" id="A0A5C3QKD7"/>
<keyword evidence="5" id="KW-0479">Metal-binding</keyword>
<dbReference type="STRING" id="1884261.A0A5C3QKD7"/>
<dbReference type="PANTHER" id="PTHR13832:SF565">
    <property type="entry name" value="AT28366P-RELATED"/>
    <property type="match status" value="1"/>
</dbReference>
<evidence type="ECO:0000256" key="2">
    <source>
        <dbReference type="ARBA" id="ARBA00001946"/>
    </source>
</evidence>
<evidence type="ECO:0000256" key="8">
    <source>
        <dbReference type="ARBA" id="ARBA00023211"/>
    </source>
</evidence>
<dbReference type="EMBL" id="ML178824">
    <property type="protein sequence ID" value="TFL01828.1"/>
    <property type="molecule type" value="Genomic_DNA"/>
</dbReference>
<keyword evidence="14" id="KW-1185">Reference proteome</keyword>
<dbReference type="SUPFAM" id="SSF81606">
    <property type="entry name" value="PP2C-like"/>
    <property type="match status" value="1"/>
</dbReference>
<feature type="compositionally biased region" description="Basic and acidic residues" evidence="11">
    <location>
        <begin position="365"/>
        <end position="377"/>
    </location>
</feature>
<feature type="compositionally biased region" description="Basic and acidic residues" evidence="11">
    <location>
        <begin position="541"/>
        <end position="558"/>
    </location>
</feature>
<dbReference type="GO" id="GO:0004722">
    <property type="term" value="F:protein serine/threonine phosphatase activity"/>
    <property type="evidence" value="ECO:0007669"/>
    <property type="project" value="UniProtKB-EC"/>
</dbReference>
<dbReference type="SMART" id="SM00332">
    <property type="entry name" value="PP2Cc"/>
    <property type="match status" value="1"/>
</dbReference>
<organism evidence="13 14">
    <name type="scientific">Pterulicium gracile</name>
    <dbReference type="NCBI Taxonomy" id="1884261"/>
    <lineage>
        <taxon>Eukaryota</taxon>
        <taxon>Fungi</taxon>
        <taxon>Dikarya</taxon>
        <taxon>Basidiomycota</taxon>
        <taxon>Agaricomycotina</taxon>
        <taxon>Agaricomycetes</taxon>
        <taxon>Agaricomycetidae</taxon>
        <taxon>Agaricales</taxon>
        <taxon>Pleurotineae</taxon>
        <taxon>Pterulaceae</taxon>
        <taxon>Pterulicium</taxon>
    </lineage>
</organism>
<keyword evidence="6 10" id="KW-0378">Hydrolase</keyword>
<keyword evidence="7 10" id="KW-0904">Protein phosphatase</keyword>
<dbReference type="OrthoDB" id="10264738at2759"/>
<dbReference type="PANTHER" id="PTHR13832">
    <property type="entry name" value="PROTEIN PHOSPHATASE 2C"/>
    <property type="match status" value="1"/>
</dbReference>
<comment type="catalytic activity">
    <reaction evidence="9">
        <text>O-phospho-L-threonyl-[protein] + H2O = L-threonyl-[protein] + phosphate</text>
        <dbReference type="Rhea" id="RHEA:47004"/>
        <dbReference type="Rhea" id="RHEA-COMP:11060"/>
        <dbReference type="Rhea" id="RHEA-COMP:11605"/>
        <dbReference type="ChEBI" id="CHEBI:15377"/>
        <dbReference type="ChEBI" id="CHEBI:30013"/>
        <dbReference type="ChEBI" id="CHEBI:43474"/>
        <dbReference type="ChEBI" id="CHEBI:61977"/>
        <dbReference type="EC" id="3.1.3.16"/>
    </reaction>
    <physiologicalReaction direction="left-to-right" evidence="9">
        <dbReference type="Rhea" id="RHEA:47005"/>
    </physiologicalReaction>
</comment>
<evidence type="ECO:0000256" key="7">
    <source>
        <dbReference type="ARBA" id="ARBA00022912"/>
    </source>
</evidence>
<dbReference type="GO" id="GO:0046872">
    <property type="term" value="F:metal ion binding"/>
    <property type="evidence" value="ECO:0007669"/>
    <property type="project" value="UniProtKB-KW"/>
</dbReference>
<evidence type="ECO:0000259" key="12">
    <source>
        <dbReference type="PROSITE" id="PS51746"/>
    </source>
</evidence>
<sequence length="558" mass="60316">MGQTLSMPETTKTTHQESDSRFAYAVSGMQGWRITMEDAHAAILDLDEAGKESNSFFAVYDGHGGSTVAKFAGQNVHRRLISEEAYKNKDYPAALKNAFLGTDEDLLADPAHTRDPSGCTAVAALVSSDGKIYTANAGDSRAVVSVAGVVEPLSFDHKPSNPGEKARIEAAGGYIEYGRANGNLALSRALGDFEFKKNYTLTPEKQVITADPDITTHQITEEDEFFVVACDGIWDCLSSQHVVDYVRRSIAQGLTLGEVCESMCEYCLAPDTTAGAGVGCDNMTALIVAVLHGRTLEEWTAWVKERYESKHGYSTPDVAPTLYSALRLRGFRARRESYEQRISLKRSQDEERTKNAVAAGIDPSTLRREDDSDHEDSNLDENSLAGLLSLSGLTGLTRVLGSSGGISFQPGAGIRSDNGELMFGFNDHDNDDDSDLEDEGGPLNQYSPRTFGGKKAEDDSTKSLKEKLDELDRDIKQEDGNARSRTTDPDGDAIMGDESHPAKTLATSAVQGEAPPPPPAPANGDPKATADQLELTPRPDSPLKEGDLLDKSEDPLKR</sequence>
<evidence type="ECO:0000256" key="9">
    <source>
        <dbReference type="ARBA" id="ARBA00048832"/>
    </source>
</evidence>
<gene>
    <name evidence="13" type="ORF">BDV98DRAFT_656082</name>
</gene>
<dbReference type="Gene3D" id="3.60.40.10">
    <property type="entry name" value="PPM-type phosphatase domain"/>
    <property type="match status" value="1"/>
</dbReference>
<evidence type="ECO:0000256" key="10">
    <source>
        <dbReference type="RuleBase" id="RU003465"/>
    </source>
</evidence>
<protein>
    <recommendedName>
        <fullName evidence="4">protein-serine/threonine phosphatase</fullName>
        <ecNumber evidence="4">3.1.3.16</ecNumber>
    </recommendedName>
</protein>
<evidence type="ECO:0000256" key="11">
    <source>
        <dbReference type="SAM" id="MobiDB-lite"/>
    </source>
</evidence>
<dbReference type="Proteomes" id="UP000305067">
    <property type="component" value="Unassembled WGS sequence"/>
</dbReference>
<proteinExistence type="inferred from homology"/>
<dbReference type="InterPro" id="IPR015655">
    <property type="entry name" value="PP2C"/>
</dbReference>
<evidence type="ECO:0000256" key="1">
    <source>
        <dbReference type="ARBA" id="ARBA00001936"/>
    </source>
</evidence>
<comment type="similarity">
    <text evidence="3 10">Belongs to the PP2C family.</text>
</comment>
<feature type="domain" description="PPM-type phosphatase" evidence="12">
    <location>
        <begin position="23"/>
        <end position="290"/>
    </location>
</feature>
<accession>A0A5C3QKD7</accession>
<evidence type="ECO:0000256" key="5">
    <source>
        <dbReference type="ARBA" id="ARBA00022723"/>
    </source>
</evidence>
<name>A0A5C3QKD7_9AGAR</name>
<keyword evidence="8" id="KW-0464">Manganese</keyword>
<dbReference type="InterPro" id="IPR001932">
    <property type="entry name" value="PPM-type_phosphatase-like_dom"/>
</dbReference>
<dbReference type="Pfam" id="PF00481">
    <property type="entry name" value="PP2C"/>
    <property type="match status" value="1"/>
</dbReference>
<feature type="region of interest" description="Disordered" evidence="11">
    <location>
        <begin position="342"/>
        <end position="380"/>
    </location>
</feature>
<evidence type="ECO:0000256" key="3">
    <source>
        <dbReference type="ARBA" id="ARBA00006702"/>
    </source>
</evidence>
<evidence type="ECO:0000256" key="4">
    <source>
        <dbReference type="ARBA" id="ARBA00013081"/>
    </source>
</evidence>
<reference evidence="13 14" key="1">
    <citation type="journal article" date="2019" name="Nat. Ecol. Evol.">
        <title>Megaphylogeny resolves global patterns of mushroom evolution.</title>
        <authorList>
            <person name="Varga T."/>
            <person name="Krizsan K."/>
            <person name="Foldi C."/>
            <person name="Dima B."/>
            <person name="Sanchez-Garcia M."/>
            <person name="Sanchez-Ramirez S."/>
            <person name="Szollosi G.J."/>
            <person name="Szarkandi J.G."/>
            <person name="Papp V."/>
            <person name="Albert L."/>
            <person name="Andreopoulos W."/>
            <person name="Angelini C."/>
            <person name="Antonin V."/>
            <person name="Barry K.W."/>
            <person name="Bougher N.L."/>
            <person name="Buchanan P."/>
            <person name="Buyck B."/>
            <person name="Bense V."/>
            <person name="Catcheside P."/>
            <person name="Chovatia M."/>
            <person name="Cooper J."/>
            <person name="Damon W."/>
            <person name="Desjardin D."/>
            <person name="Finy P."/>
            <person name="Geml J."/>
            <person name="Haridas S."/>
            <person name="Hughes K."/>
            <person name="Justo A."/>
            <person name="Karasinski D."/>
            <person name="Kautmanova I."/>
            <person name="Kiss B."/>
            <person name="Kocsube S."/>
            <person name="Kotiranta H."/>
            <person name="LaButti K.M."/>
            <person name="Lechner B.E."/>
            <person name="Liimatainen K."/>
            <person name="Lipzen A."/>
            <person name="Lukacs Z."/>
            <person name="Mihaltcheva S."/>
            <person name="Morgado L.N."/>
            <person name="Niskanen T."/>
            <person name="Noordeloos M.E."/>
            <person name="Ohm R.A."/>
            <person name="Ortiz-Santana B."/>
            <person name="Ovrebo C."/>
            <person name="Racz N."/>
            <person name="Riley R."/>
            <person name="Savchenko A."/>
            <person name="Shiryaev A."/>
            <person name="Soop K."/>
            <person name="Spirin V."/>
            <person name="Szebenyi C."/>
            <person name="Tomsovsky M."/>
            <person name="Tulloss R.E."/>
            <person name="Uehling J."/>
            <person name="Grigoriev I.V."/>
            <person name="Vagvolgyi C."/>
            <person name="Papp T."/>
            <person name="Martin F.M."/>
            <person name="Miettinen O."/>
            <person name="Hibbett D.S."/>
            <person name="Nagy L.G."/>
        </authorList>
    </citation>
    <scope>NUCLEOTIDE SEQUENCE [LARGE SCALE GENOMIC DNA]</scope>
    <source>
        <strain evidence="13 14">CBS 309.79</strain>
    </source>
</reference>
<feature type="region of interest" description="Disordered" evidence="11">
    <location>
        <begin position="419"/>
        <end position="558"/>
    </location>
</feature>
<dbReference type="InterPro" id="IPR000222">
    <property type="entry name" value="PP2C_BS"/>
</dbReference>